<dbReference type="RefSeq" id="WP_162843819.1">
    <property type="nucleotide sequence ID" value="NZ_JACIED010000007.1"/>
</dbReference>
<proteinExistence type="predicted"/>
<sequence>MNRPIRKARAIAIAKARDDHNKLMLRTAGLGLVACFLAYGLMLLG</sequence>
<evidence type="ECO:0000313" key="3">
    <source>
        <dbReference type="Proteomes" id="UP000544107"/>
    </source>
</evidence>
<dbReference type="EMBL" id="JACIED010000007">
    <property type="protein sequence ID" value="MBB4010180.1"/>
    <property type="molecule type" value="Genomic_DNA"/>
</dbReference>
<comment type="caution">
    <text evidence="2">The sequence shown here is derived from an EMBL/GenBank/DDBJ whole genome shotgun (WGS) entry which is preliminary data.</text>
</comment>
<accession>A0A7W6HRN5</accession>
<dbReference type="Proteomes" id="UP000544107">
    <property type="component" value="Unassembled WGS sequence"/>
</dbReference>
<keyword evidence="1" id="KW-1133">Transmembrane helix</keyword>
<keyword evidence="1" id="KW-0812">Transmembrane</keyword>
<organism evidence="2 3">
    <name type="scientific">Allorhizobium taibaishanense</name>
    <dbReference type="NCBI Taxonomy" id="887144"/>
    <lineage>
        <taxon>Bacteria</taxon>
        <taxon>Pseudomonadati</taxon>
        <taxon>Pseudomonadota</taxon>
        <taxon>Alphaproteobacteria</taxon>
        <taxon>Hyphomicrobiales</taxon>
        <taxon>Rhizobiaceae</taxon>
        <taxon>Rhizobium/Agrobacterium group</taxon>
        <taxon>Allorhizobium</taxon>
    </lineage>
</organism>
<feature type="transmembrane region" description="Helical" evidence="1">
    <location>
        <begin position="23"/>
        <end position="44"/>
    </location>
</feature>
<evidence type="ECO:0000313" key="2">
    <source>
        <dbReference type="EMBL" id="MBB4010180.1"/>
    </source>
</evidence>
<dbReference type="AlphaFoldDB" id="A0A7W6HRN5"/>
<name>A0A7W6HRN5_9HYPH</name>
<keyword evidence="1" id="KW-0472">Membrane</keyword>
<reference evidence="2 3" key="1">
    <citation type="submission" date="2020-08" db="EMBL/GenBank/DDBJ databases">
        <title>Genomic Encyclopedia of Type Strains, Phase IV (KMG-IV): sequencing the most valuable type-strain genomes for metagenomic binning, comparative biology and taxonomic classification.</title>
        <authorList>
            <person name="Goeker M."/>
        </authorList>
    </citation>
    <scope>NUCLEOTIDE SEQUENCE [LARGE SCALE GENOMIC DNA]</scope>
    <source>
        <strain evidence="2 3">DSM 100021</strain>
    </source>
</reference>
<protein>
    <submittedName>
        <fullName evidence="2">Uncharacterized protein</fullName>
    </submittedName>
</protein>
<gene>
    <name evidence="2" type="ORF">GGQ71_004478</name>
</gene>
<evidence type="ECO:0000256" key="1">
    <source>
        <dbReference type="SAM" id="Phobius"/>
    </source>
</evidence>